<gene>
    <name evidence="1" type="ORF">RU08_07080</name>
</gene>
<dbReference type="EMBL" id="JXQW01000015">
    <property type="protein sequence ID" value="KIQ02576.1"/>
    <property type="molecule type" value="Genomic_DNA"/>
</dbReference>
<proteinExistence type="predicted"/>
<evidence type="ECO:0000313" key="1">
    <source>
        <dbReference type="EMBL" id="KIQ02576.1"/>
    </source>
</evidence>
<name>A0A0D0KS09_9PSED</name>
<dbReference type="SUPFAM" id="SSF53335">
    <property type="entry name" value="S-adenosyl-L-methionine-dependent methyltransferases"/>
    <property type="match status" value="1"/>
</dbReference>
<sequence length="245" mass="27551">MDRDIERYAASYSEMPFEPVQAEFRRAFVLEQIERMAPRSILEVGCGWNPLFMDVQSKIKICTVEPSQQFYDHACSLIKGHGNARLIQGFLEEVALEDIGTFDLVILSGVLHEVSQPLALLESAKRFCSAHSQLHVNVPNAKSFHRLLALEMGLIESLYQLSESQRALEQNNTFDLDSLSALLQDAGFVVGDAGSYFVKPFTHKQMQSLIDRGIISRTMLDGLMRLSKHFPNNGSEVYVNARLAL</sequence>
<protein>
    <recommendedName>
        <fullName evidence="3">Class I SAM-dependent methyltransferase</fullName>
    </recommendedName>
</protein>
<dbReference type="AlphaFoldDB" id="A0A0D0KS09"/>
<dbReference type="InterPro" id="IPR029063">
    <property type="entry name" value="SAM-dependent_MTases_sf"/>
</dbReference>
<accession>A0A0D0KS09</accession>
<dbReference type="CDD" id="cd02440">
    <property type="entry name" value="AdoMet_MTases"/>
    <property type="match status" value="1"/>
</dbReference>
<dbReference type="Gene3D" id="3.40.50.150">
    <property type="entry name" value="Vaccinia Virus protein VP39"/>
    <property type="match status" value="1"/>
</dbReference>
<organism evidence="1 2">
    <name type="scientific">Pseudomonas fulva</name>
    <dbReference type="NCBI Taxonomy" id="47880"/>
    <lineage>
        <taxon>Bacteria</taxon>
        <taxon>Pseudomonadati</taxon>
        <taxon>Pseudomonadota</taxon>
        <taxon>Gammaproteobacteria</taxon>
        <taxon>Pseudomonadales</taxon>
        <taxon>Pseudomonadaceae</taxon>
        <taxon>Pseudomonas</taxon>
    </lineage>
</organism>
<dbReference type="OrthoDB" id="8564939at2"/>
<dbReference type="Proteomes" id="UP000032068">
    <property type="component" value="Unassembled WGS sequence"/>
</dbReference>
<comment type="caution">
    <text evidence="1">The sequence shown here is derived from an EMBL/GenBank/DDBJ whole genome shotgun (WGS) entry which is preliminary data.</text>
</comment>
<reference evidence="1 2" key="1">
    <citation type="submission" date="2014-12" db="EMBL/GenBank/DDBJ databases">
        <title>16Stimator: statistical estimation of ribosomal gene copy numbers from draft genome assemblies.</title>
        <authorList>
            <person name="Perisin M.A."/>
            <person name="Vetter M."/>
            <person name="Gilbert J.A."/>
            <person name="Bergelson J."/>
        </authorList>
    </citation>
    <scope>NUCLEOTIDE SEQUENCE [LARGE SCALE GENOMIC DNA]</scope>
    <source>
        <strain evidence="1 2">MEJ086</strain>
    </source>
</reference>
<evidence type="ECO:0000313" key="2">
    <source>
        <dbReference type="Proteomes" id="UP000032068"/>
    </source>
</evidence>
<evidence type="ECO:0008006" key="3">
    <source>
        <dbReference type="Google" id="ProtNLM"/>
    </source>
</evidence>
<dbReference type="RefSeq" id="WP_042553095.1">
    <property type="nucleotide sequence ID" value="NZ_JXQW01000015.1"/>
</dbReference>
<dbReference type="Pfam" id="PF13489">
    <property type="entry name" value="Methyltransf_23"/>
    <property type="match status" value="1"/>
</dbReference>